<gene>
    <name evidence="7" type="primary">SMKI14G1250</name>
    <name evidence="7" type="ORF">SMKI_14G1250</name>
</gene>
<dbReference type="GO" id="GO:0008270">
    <property type="term" value="F:zinc ion binding"/>
    <property type="evidence" value="ECO:0007669"/>
    <property type="project" value="UniProtKB-KW"/>
</dbReference>
<dbReference type="GO" id="GO:0030100">
    <property type="term" value="P:regulation of endocytosis"/>
    <property type="evidence" value="ECO:0007669"/>
    <property type="project" value="TreeGrafter"/>
</dbReference>
<dbReference type="EMBL" id="OX365770">
    <property type="protein sequence ID" value="CAI4035916.1"/>
    <property type="molecule type" value="Genomic_DNA"/>
</dbReference>
<evidence type="ECO:0000256" key="3">
    <source>
        <dbReference type="ARBA" id="ARBA00022771"/>
    </source>
</evidence>
<dbReference type="GeneID" id="80920804"/>
<dbReference type="PRINTS" id="PR00405">
    <property type="entry name" value="REVINTRACTNG"/>
</dbReference>
<dbReference type="PANTHER" id="PTHR46395">
    <property type="entry name" value="ADP-RIBOSYLATION FACTOR GTPASE-ACTIVATING PROTEIN 1"/>
    <property type="match status" value="1"/>
</dbReference>
<dbReference type="GO" id="GO:0032012">
    <property type="term" value="P:regulation of ARF protein signal transduction"/>
    <property type="evidence" value="ECO:0007669"/>
    <property type="project" value="TreeGrafter"/>
</dbReference>
<accession>A0AA35ISX8</accession>
<evidence type="ECO:0000313" key="7">
    <source>
        <dbReference type="EMBL" id="CAI4035916.1"/>
    </source>
</evidence>
<evidence type="ECO:0000259" key="6">
    <source>
        <dbReference type="PROSITE" id="PS50115"/>
    </source>
</evidence>
<evidence type="ECO:0000256" key="1">
    <source>
        <dbReference type="ARBA" id="ARBA00022468"/>
    </source>
</evidence>
<dbReference type="Pfam" id="PF01412">
    <property type="entry name" value="ArfGap"/>
    <property type="match status" value="1"/>
</dbReference>
<dbReference type="GO" id="GO:0000139">
    <property type="term" value="C:Golgi membrane"/>
    <property type="evidence" value="ECO:0007669"/>
    <property type="project" value="TreeGrafter"/>
</dbReference>
<reference evidence="7" key="1">
    <citation type="submission" date="2022-10" db="EMBL/GenBank/DDBJ databases">
        <authorList>
            <person name="Byrne P K."/>
        </authorList>
    </citation>
    <scope>NUCLEOTIDE SEQUENCE</scope>
    <source>
        <strain evidence="7">IFO1815</strain>
    </source>
</reference>
<dbReference type="PROSITE" id="PS50115">
    <property type="entry name" value="ARFGAP"/>
    <property type="match status" value="1"/>
</dbReference>
<dbReference type="Gene3D" id="1.10.220.150">
    <property type="entry name" value="Arf GTPase activating protein"/>
    <property type="match status" value="1"/>
</dbReference>
<dbReference type="SUPFAM" id="SSF57863">
    <property type="entry name" value="ArfGap/RecO-like zinc finger"/>
    <property type="match status" value="1"/>
</dbReference>
<dbReference type="RefSeq" id="XP_056079036.1">
    <property type="nucleotide sequence ID" value="XM_056225193.1"/>
</dbReference>
<keyword evidence="3 5" id="KW-0863">Zinc-finger</keyword>
<name>A0AA35ISX8_SACMI</name>
<dbReference type="AlphaFoldDB" id="A0AA35ISX8"/>
<evidence type="ECO:0000256" key="5">
    <source>
        <dbReference type="PROSITE-ProRule" id="PRU00288"/>
    </source>
</evidence>
<feature type="domain" description="Arf-GAP" evidence="6">
    <location>
        <begin position="11"/>
        <end position="130"/>
    </location>
</feature>
<dbReference type="InterPro" id="IPR037278">
    <property type="entry name" value="ARFGAP/RecO"/>
</dbReference>
<evidence type="ECO:0000313" key="8">
    <source>
        <dbReference type="Proteomes" id="UP001161438"/>
    </source>
</evidence>
<keyword evidence="1" id="KW-0343">GTPase activation</keyword>
<dbReference type="InterPro" id="IPR038508">
    <property type="entry name" value="ArfGAP_dom_sf"/>
</dbReference>
<organism evidence="7 8">
    <name type="scientific">Saccharomyces mikatae IFO 1815</name>
    <dbReference type="NCBI Taxonomy" id="226126"/>
    <lineage>
        <taxon>Eukaryota</taxon>
        <taxon>Fungi</taxon>
        <taxon>Dikarya</taxon>
        <taxon>Ascomycota</taxon>
        <taxon>Saccharomycotina</taxon>
        <taxon>Saccharomycetes</taxon>
        <taxon>Saccharomycetales</taxon>
        <taxon>Saccharomycetaceae</taxon>
        <taxon>Saccharomyces</taxon>
    </lineage>
</organism>
<dbReference type="PANTHER" id="PTHR46395:SF1">
    <property type="entry name" value="ADP-RIBOSYLATION FACTOR GTPASE-ACTIVATING PROTEIN 1"/>
    <property type="match status" value="1"/>
</dbReference>
<proteinExistence type="predicted"/>
<keyword evidence="4" id="KW-0862">Zinc</keyword>
<keyword evidence="2" id="KW-0479">Metal-binding</keyword>
<dbReference type="SMART" id="SM00105">
    <property type="entry name" value="ArfGap"/>
    <property type="match status" value="1"/>
</dbReference>
<dbReference type="Proteomes" id="UP001161438">
    <property type="component" value="Chromosome 14"/>
</dbReference>
<evidence type="ECO:0000256" key="2">
    <source>
        <dbReference type="ARBA" id="ARBA00022723"/>
    </source>
</evidence>
<protein>
    <recommendedName>
        <fullName evidence="6">Arf-GAP domain-containing protein</fullName>
    </recommendedName>
</protein>
<keyword evidence="8" id="KW-1185">Reference proteome</keyword>
<dbReference type="InterPro" id="IPR001164">
    <property type="entry name" value="ArfGAP_dom"/>
</dbReference>
<sequence>MRLFENSIDTENRKRLLRAKKFSGNNNCFECKSINPQFVSCSFGIFICVNCANILRGLDSNMFCVKSITMNNFEERDIRRVEKSGNFRFGSFLSKNGVAQNGVPLCEKYDNLFAKSYRRRLANEVHNNDINQNMYLGFSNFEQYTDGSTNKIKARALREISDNNTNSEGAEFILSEKVVGPDSYQDCEKFPNCLSSERNLDENNHSSATSTLTIEKFQKDPIGTISKSWVLLSGALYKSYEDFKGSVVQPTIENIQQRDLSNDIKRSLVHFNEKLHETPHLPSPVFSCFTGEDIFPP</sequence>
<evidence type="ECO:0000256" key="4">
    <source>
        <dbReference type="ARBA" id="ARBA00022833"/>
    </source>
</evidence>
<dbReference type="GO" id="GO:0005096">
    <property type="term" value="F:GTPase activator activity"/>
    <property type="evidence" value="ECO:0007669"/>
    <property type="project" value="UniProtKB-KW"/>
</dbReference>